<protein>
    <submittedName>
        <fullName evidence="1">Uncharacterized protein</fullName>
    </submittedName>
</protein>
<dbReference type="GeneID" id="302999358"/>
<dbReference type="HOGENOM" id="CLU_1776647_0_0_12"/>
<dbReference type="KEGG" id="tsu:Tresu_2242"/>
<proteinExistence type="predicted"/>
<reference evidence="1 2" key="1">
    <citation type="journal article" date="2011" name="Stand. Genomic Sci.">
        <title>Complete genome sequence of Treponema succinifaciens type strain (6091).</title>
        <authorList>
            <person name="Han C."/>
            <person name="Gronow S."/>
            <person name="Teshima H."/>
            <person name="Lapidus A."/>
            <person name="Nolan M."/>
            <person name="Lucas S."/>
            <person name="Hammon N."/>
            <person name="Deshpande S."/>
            <person name="Cheng J.F."/>
            <person name="Zeytun A."/>
            <person name="Tapia R."/>
            <person name="Goodwin L."/>
            <person name="Pitluck S."/>
            <person name="Liolios K."/>
            <person name="Pagani I."/>
            <person name="Ivanova N."/>
            <person name="Mavromatis K."/>
            <person name="Mikhailova N."/>
            <person name="Huntemann M."/>
            <person name="Pati A."/>
            <person name="Chen A."/>
            <person name="Palaniappan K."/>
            <person name="Land M."/>
            <person name="Hauser L."/>
            <person name="Brambilla E.M."/>
            <person name="Rohde M."/>
            <person name="Goker M."/>
            <person name="Woyke T."/>
            <person name="Bristow J."/>
            <person name="Eisen J.A."/>
            <person name="Markowitz V."/>
            <person name="Hugenholtz P."/>
            <person name="Kyrpides N.C."/>
            <person name="Klenk H.P."/>
            <person name="Detter J.C."/>
        </authorList>
    </citation>
    <scope>NUCLEOTIDE SEQUENCE [LARGE SCALE GENOMIC DNA]</scope>
    <source>
        <strain evidence="2">ATCC 33096 / DSM 2489 / 6091</strain>
    </source>
</reference>
<dbReference type="EMBL" id="CP002631">
    <property type="protein sequence ID" value="AEB15111.1"/>
    <property type="molecule type" value="Genomic_DNA"/>
</dbReference>
<dbReference type="Proteomes" id="UP000006852">
    <property type="component" value="Chromosome"/>
</dbReference>
<evidence type="ECO:0000313" key="1">
    <source>
        <dbReference type="EMBL" id="AEB15111.1"/>
    </source>
</evidence>
<dbReference type="STRING" id="869209.Tresu_2242"/>
<sequence length="146" mass="17003">MKKRSLIIAILFCIFSHIYAEGYVGSTYFANIGKATACIRFCYSPTIKQPYEEINKFAQFYIEDYRKIAENHPELIYVNTTVCQKQSGTIYVIAKYDTKKGIEVSAIIDSKDSERNILTGKTYDDPYVAQYEYDRLCQQYIDMLFN</sequence>
<accession>F2NTQ2</accession>
<keyword evidence="2" id="KW-1185">Reference proteome</keyword>
<organism evidence="1 2">
    <name type="scientific">Treponema succinifaciens (strain ATCC 33096 / DSM 2489 / 6091)</name>
    <dbReference type="NCBI Taxonomy" id="869209"/>
    <lineage>
        <taxon>Bacteria</taxon>
        <taxon>Pseudomonadati</taxon>
        <taxon>Spirochaetota</taxon>
        <taxon>Spirochaetia</taxon>
        <taxon>Spirochaetales</taxon>
        <taxon>Treponemataceae</taxon>
        <taxon>Treponema</taxon>
    </lineage>
</organism>
<evidence type="ECO:0000313" key="2">
    <source>
        <dbReference type="Proteomes" id="UP000006852"/>
    </source>
</evidence>
<reference evidence="2" key="2">
    <citation type="submission" date="2011-04" db="EMBL/GenBank/DDBJ databases">
        <title>The complete genome of chromosome of Treponema succinifaciens DSM 2489.</title>
        <authorList>
            <person name="Lucas S."/>
            <person name="Copeland A."/>
            <person name="Lapidus A."/>
            <person name="Bruce D."/>
            <person name="Goodwin L."/>
            <person name="Pitluck S."/>
            <person name="Peters L."/>
            <person name="Kyrpides N."/>
            <person name="Mavromatis K."/>
            <person name="Ivanova N."/>
            <person name="Ovchinnikova G."/>
            <person name="Teshima H."/>
            <person name="Detter J.C."/>
            <person name="Tapia R."/>
            <person name="Han C."/>
            <person name="Land M."/>
            <person name="Hauser L."/>
            <person name="Markowitz V."/>
            <person name="Cheng J.-F."/>
            <person name="Hugenholtz P."/>
            <person name="Woyke T."/>
            <person name="Wu D."/>
            <person name="Gronow S."/>
            <person name="Wellnitz S."/>
            <person name="Brambilla E."/>
            <person name="Klenk H.-P."/>
            <person name="Eisen J.A."/>
        </authorList>
    </citation>
    <scope>NUCLEOTIDE SEQUENCE [LARGE SCALE GENOMIC DNA]</scope>
    <source>
        <strain evidence="2">ATCC 33096 / DSM 2489 / 6091</strain>
    </source>
</reference>
<dbReference type="RefSeq" id="WP_013702363.1">
    <property type="nucleotide sequence ID" value="NC_015385.1"/>
</dbReference>
<gene>
    <name evidence="1" type="ordered locus">Tresu_2242</name>
</gene>
<name>F2NTQ2_TRES6</name>
<dbReference type="AlphaFoldDB" id="F2NTQ2"/>